<protein>
    <submittedName>
        <fullName evidence="1">Uncharacterized protein</fullName>
    </submittedName>
</protein>
<sequence>MAVYRSKPALNAAGRLTVISSVNIDSPIDEERSVRLQCWVSVHDHPLGHALTDGQSRRDLQFVPCVFWITWLSLFCLLSPDAKTVLLVTLHKLETLSLVPVSDD</sequence>
<dbReference type="EMBL" id="NEVS01000004">
    <property type="protein sequence ID" value="OZI62127.1"/>
    <property type="molecule type" value="Genomic_DNA"/>
</dbReference>
<keyword evidence="2" id="KW-1185">Reference proteome</keyword>
<accession>A0A261UKR7</accession>
<reference evidence="2" key="1">
    <citation type="submission" date="2017-05" db="EMBL/GenBank/DDBJ databases">
        <title>Complete and WGS of Bordetella genogroups.</title>
        <authorList>
            <person name="Spilker T."/>
            <person name="Lipuma J."/>
        </authorList>
    </citation>
    <scope>NUCLEOTIDE SEQUENCE [LARGE SCALE GENOMIC DNA]</scope>
    <source>
        <strain evidence="2">AU8856</strain>
    </source>
</reference>
<dbReference type="Proteomes" id="UP000215767">
    <property type="component" value="Unassembled WGS sequence"/>
</dbReference>
<name>A0A261UKR7_9BORD</name>
<proteinExistence type="predicted"/>
<gene>
    <name evidence="1" type="ORF">CAL28_23160</name>
</gene>
<evidence type="ECO:0000313" key="2">
    <source>
        <dbReference type="Proteomes" id="UP000215767"/>
    </source>
</evidence>
<evidence type="ECO:0000313" key="1">
    <source>
        <dbReference type="EMBL" id="OZI62127.1"/>
    </source>
</evidence>
<dbReference type="AlphaFoldDB" id="A0A261UKR7"/>
<comment type="caution">
    <text evidence="1">The sequence shown here is derived from an EMBL/GenBank/DDBJ whole genome shotgun (WGS) entry which is preliminary data.</text>
</comment>
<organism evidence="1 2">
    <name type="scientific">Bordetella genomosp. 11</name>
    <dbReference type="NCBI Taxonomy" id="1416808"/>
    <lineage>
        <taxon>Bacteria</taxon>
        <taxon>Pseudomonadati</taxon>
        <taxon>Pseudomonadota</taxon>
        <taxon>Betaproteobacteria</taxon>
        <taxon>Burkholderiales</taxon>
        <taxon>Alcaligenaceae</taxon>
        <taxon>Bordetella</taxon>
    </lineage>
</organism>